<proteinExistence type="predicted"/>
<keyword evidence="1" id="KW-0472">Membrane</keyword>
<dbReference type="EMBL" id="KL251502">
    <property type="protein sequence ID" value="KGB40547.1"/>
    <property type="molecule type" value="Genomic_DNA"/>
</dbReference>
<evidence type="ECO:0000313" key="2">
    <source>
        <dbReference type="EMBL" id="KGB40547.1"/>
    </source>
</evidence>
<keyword evidence="1" id="KW-1133">Transmembrane helix</keyword>
<gene>
    <name evidence="2" type="ORF">MS3_09018</name>
</gene>
<reference evidence="2" key="1">
    <citation type="journal article" date="2012" name="Nat. Genet.">
        <title>Whole-genome sequence of Schistosoma haematobium.</title>
        <authorList>
            <person name="Young N.D."/>
            <person name="Jex A.R."/>
            <person name="Li B."/>
            <person name="Liu S."/>
            <person name="Yang L."/>
            <person name="Xiong Z."/>
            <person name="Li Y."/>
            <person name="Cantacessi C."/>
            <person name="Hall R.S."/>
            <person name="Xu X."/>
            <person name="Chen F."/>
            <person name="Wu X."/>
            <person name="Zerlotini A."/>
            <person name="Oliveira G."/>
            <person name="Hofmann A."/>
            <person name="Zhang G."/>
            <person name="Fang X."/>
            <person name="Kang Y."/>
            <person name="Campbell B.E."/>
            <person name="Loukas A."/>
            <person name="Ranganathan S."/>
            <person name="Rollinson D."/>
            <person name="Rinaldi G."/>
            <person name="Brindley P.J."/>
            <person name="Yang H."/>
            <person name="Wang J."/>
            <person name="Wang J."/>
            <person name="Gasser R.B."/>
        </authorList>
    </citation>
    <scope>NUCLEOTIDE SEQUENCE [LARGE SCALE GENOMIC DNA]</scope>
</reference>
<evidence type="ECO:0000256" key="1">
    <source>
        <dbReference type="SAM" id="Phobius"/>
    </source>
</evidence>
<keyword evidence="1" id="KW-0812">Transmembrane</keyword>
<protein>
    <submittedName>
        <fullName evidence="2">Uncharacterized protein</fullName>
    </submittedName>
</protein>
<dbReference type="AlphaFoldDB" id="A0A095A173"/>
<sequence length="44" mass="4812">MDIVTCPLDTSHKLDGTMIATWTPINTNTVFVVIVVVGKLLQLI</sequence>
<name>A0A095A173_SCHHA</name>
<feature type="transmembrane region" description="Helical" evidence="1">
    <location>
        <begin position="19"/>
        <end position="41"/>
    </location>
</feature>
<accession>A0A095A173</accession>
<organism evidence="2">
    <name type="scientific">Schistosoma haematobium</name>
    <name type="common">Blood fluke</name>
    <dbReference type="NCBI Taxonomy" id="6185"/>
    <lineage>
        <taxon>Eukaryota</taxon>
        <taxon>Metazoa</taxon>
        <taxon>Spiralia</taxon>
        <taxon>Lophotrochozoa</taxon>
        <taxon>Platyhelminthes</taxon>
        <taxon>Trematoda</taxon>
        <taxon>Digenea</taxon>
        <taxon>Strigeidida</taxon>
        <taxon>Schistosomatoidea</taxon>
        <taxon>Schistosomatidae</taxon>
        <taxon>Schistosoma</taxon>
    </lineage>
</organism>